<protein>
    <submittedName>
        <fullName evidence="1">Uncharacterized protein</fullName>
    </submittedName>
</protein>
<evidence type="ECO:0000313" key="2">
    <source>
        <dbReference type="Proteomes" id="UP000580250"/>
    </source>
</evidence>
<organism evidence="1 2">
    <name type="scientific">Meloidogyne enterolobii</name>
    <name type="common">Root-knot nematode worm</name>
    <name type="synonym">Meloidogyne mayaguensis</name>
    <dbReference type="NCBI Taxonomy" id="390850"/>
    <lineage>
        <taxon>Eukaryota</taxon>
        <taxon>Metazoa</taxon>
        <taxon>Ecdysozoa</taxon>
        <taxon>Nematoda</taxon>
        <taxon>Chromadorea</taxon>
        <taxon>Rhabditida</taxon>
        <taxon>Tylenchina</taxon>
        <taxon>Tylenchomorpha</taxon>
        <taxon>Tylenchoidea</taxon>
        <taxon>Meloidogynidae</taxon>
        <taxon>Meloidogyninae</taxon>
        <taxon>Meloidogyne</taxon>
    </lineage>
</organism>
<accession>A0A6V7XTE2</accession>
<reference evidence="1 2" key="1">
    <citation type="submission" date="2020-08" db="EMBL/GenBank/DDBJ databases">
        <authorList>
            <person name="Koutsovoulos G."/>
            <person name="Danchin GJ E."/>
        </authorList>
    </citation>
    <scope>NUCLEOTIDE SEQUENCE [LARGE SCALE GENOMIC DNA]</scope>
</reference>
<dbReference type="EMBL" id="CAJEWN010002227">
    <property type="protein sequence ID" value="CAD2202620.1"/>
    <property type="molecule type" value="Genomic_DNA"/>
</dbReference>
<sequence>MFYNPLFLHSNFYFTKSILQPQPCFYNLTFLQFIPFNNPNFSKIPTLFLKSNFVFLFQPCFYNPTFFYNFYNPTLKTLKISVKK</sequence>
<comment type="caution">
    <text evidence="1">The sequence shown here is derived from an EMBL/GenBank/DDBJ whole genome shotgun (WGS) entry which is preliminary data.</text>
</comment>
<evidence type="ECO:0000313" key="1">
    <source>
        <dbReference type="EMBL" id="CAD2202620.1"/>
    </source>
</evidence>
<proteinExistence type="predicted"/>
<name>A0A6V7XTE2_MELEN</name>
<dbReference type="AlphaFoldDB" id="A0A6V7XTE2"/>
<dbReference type="Proteomes" id="UP000580250">
    <property type="component" value="Unassembled WGS sequence"/>
</dbReference>
<gene>
    <name evidence="1" type="ORF">MENT_LOCUS56261</name>
</gene>